<feature type="domain" description="CBM1" evidence="12">
    <location>
        <begin position="139"/>
        <end position="175"/>
    </location>
</feature>
<dbReference type="GeneID" id="30966047"/>
<evidence type="ECO:0000259" key="12">
    <source>
        <dbReference type="PROSITE" id="PS51164"/>
    </source>
</evidence>
<comment type="catalytic activity">
    <reaction evidence="1 10">
        <text>Endohydrolysis of (1-&gt;4)-beta-D-glucosidic linkages in cellulose, lichenin and cereal beta-D-glucans.</text>
        <dbReference type="EC" id="3.2.1.4"/>
    </reaction>
</comment>
<dbReference type="SUPFAM" id="SSF57180">
    <property type="entry name" value="Cellulose-binding domain"/>
    <property type="match status" value="4"/>
</dbReference>
<reference evidence="14" key="1">
    <citation type="submission" date="2016-05" db="EMBL/GenBank/DDBJ databases">
        <title>Comparative genomics of biotechnologically important yeasts.</title>
        <authorList>
            <consortium name="DOE Joint Genome Institute"/>
            <person name="Riley R."/>
            <person name="Haridas S."/>
            <person name="Wolfe K.H."/>
            <person name="Lopes M.R."/>
            <person name="Hittinger C.T."/>
            <person name="Goker M."/>
            <person name="Salamov A."/>
            <person name="Wisecaver J."/>
            <person name="Long T.M."/>
            <person name="Aerts A.L."/>
            <person name="Barry K."/>
            <person name="Choi C."/>
            <person name="Clum A."/>
            <person name="Coughlan A.Y."/>
            <person name="Deshpande S."/>
            <person name="Douglass A.P."/>
            <person name="Hanson S.J."/>
            <person name="Klenk H.-P."/>
            <person name="Labutti K."/>
            <person name="Lapidus A."/>
            <person name="Lindquist E."/>
            <person name="Lipzen A."/>
            <person name="Meier-Kolthoff J.P."/>
            <person name="Ohm R.A."/>
            <person name="Otillar R.P."/>
            <person name="Pangilinan J."/>
            <person name="Peng Y."/>
            <person name="Rokas A."/>
            <person name="Rosa C.A."/>
            <person name="Scheuner C."/>
            <person name="Sibirny A.A."/>
            <person name="Slot J.C."/>
            <person name="Stielow J.B."/>
            <person name="Sun H."/>
            <person name="Kurtzman C.P."/>
            <person name="Blackwell M."/>
            <person name="Grigoriev I.V."/>
            <person name="Jeffries T.W."/>
        </authorList>
    </citation>
    <scope>NUCLEOTIDE SEQUENCE [LARGE SCALE GENOMIC DNA]</scope>
    <source>
        <strain evidence="14">DSM 1968</strain>
    </source>
</reference>
<feature type="domain" description="CBM1" evidence="12">
    <location>
        <begin position="28"/>
        <end position="64"/>
    </location>
</feature>
<dbReference type="PANTHER" id="PTHR39730">
    <property type="entry name" value="ENDOGLUCANASE 1"/>
    <property type="match status" value="1"/>
</dbReference>
<dbReference type="InterPro" id="IPR035971">
    <property type="entry name" value="CBD_sf"/>
</dbReference>
<dbReference type="InterPro" id="IPR000254">
    <property type="entry name" value="CBD"/>
</dbReference>
<comment type="similarity">
    <text evidence="2">Belongs to the glycosyl hydrolase 45 (cellulase K) family.</text>
</comment>
<dbReference type="Proteomes" id="UP000095038">
    <property type="component" value="Unassembled WGS sequence"/>
</dbReference>
<dbReference type="InParanoid" id="A0A1D2VQW1"/>
<dbReference type="Pfam" id="PF00734">
    <property type="entry name" value="CBM_1"/>
    <property type="match status" value="4"/>
</dbReference>
<evidence type="ECO:0000256" key="4">
    <source>
        <dbReference type="ARBA" id="ARBA00022729"/>
    </source>
</evidence>
<feature type="signal peptide" evidence="11">
    <location>
        <begin position="1"/>
        <end position="25"/>
    </location>
</feature>
<dbReference type="Pfam" id="PF02015">
    <property type="entry name" value="Glyco_hydro_45"/>
    <property type="match status" value="1"/>
</dbReference>
<dbReference type="GO" id="GO:0008810">
    <property type="term" value="F:cellulase activity"/>
    <property type="evidence" value="ECO:0007669"/>
    <property type="project" value="UniProtKB-EC"/>
</dbReference>
<dbReference type="GO" id="GO:0030248">
    <property type="term" value="F:cellulose binding"/>
    <property type="evidence" value="ECO:0007669"/>
    <property type="project" value="InterPro"/>
</dbReference>
<evidence type="ECO:0000313" key="14">
    <source>
        <dbReference type="Proteomes" id="UP000095038"/>
    </source>
</evidence>
<feature type="chain" id="PRO_5008910560" description="Cellulase" evidence="11">
    <location>
        <begin position="26"/>
        <end position="515"/>
    </location>
</feature>
<keyword evidence="8" id="KW-0326">Glycosidase</keyword>
<evidence type="ECO:0000256" key="6">
    <source>
        <dbReference type="ARBA" id="ARBA00023001"/>
    </source>
</evidence>
<dbReference type="PANTHER" id="PTHR39730:SF1">
    <property type="entry name" value="ENDOGLUCANASE 1"/>
    <property type="match status" value="1"/>
</dbReference>
<dbReference type="PROSITE" id="PS00562">
    <property type="entry name" value="CBM1_1"/>
    <property type="match status" value="4"/>
</dbReference>
<gene>
    <name evidence="13" type="ORF">ASCRUDRAFT_73721</name>
</gene>
<accession>A0A1D2VQW1</accession>
<keyword evidence="14" id="KW-1185">Reference proteome</keyword>
<evidence type="ECO:0000256" key="10">
    <source>
        <dbReference type="PROSITE-ProRule" id="PRU10069"/>
    </source>
</evidence>
<keyword evidence="7" id="KW-0119">Carbohydrate metabolism</keyword>
<evidence type="ECO:0000256" key="9">
    <source>
        <dbReference type="ARBA" id="ARBA00023326"/>
    </source>
</evidence>
<keyword evidence="6" id="KW-0136">Cellulose degradation</keyword>
<evidence type="ECO:0000256" key="1">
    <source>
        <dbReference type="ARBA" id="ARBA00000966"/>
    </source>
</evidence>
<dbReference type="STRING" id="1344418.A0A1D2VQW1"/>
<dbReference type="SMART" id="SM00236">
    <property type="entry name" value="fCBD"/>
    <property type="match status" value="4"/>
</dbReference>
<dbReference type="SUPFAM" id="SSF50685">
    <property type="entry name" value="Barwin-like endoglucanases"/>
    <property type="match status" value="1"/>
</dbReference>
<evidence type="ECO:0000256" key="7">
    <source>
        <dbReference type="ARBA" id="ARBA00023277"/>
    </source>
</evidence>
<feature type="domain" description="CBM1" evidence="12">
    <location>
        <begin position="218"/>
        <end position="254"/>
    </location>
</feature>
<proteinExistence type="inferred from homology"/>
<keyword evidence="4 11" id="KW-0732">Signal</keyword>
<evidence type="ECO:0000256" key="8">
    <source>
        <dbReference type="ARBA" id="ARBA00023295"/>
    </source>
</evidence>
<dbReference type="InterPro" id="IPR052288">
    <property type="entry name" value="GH45_Enzymes"/>
</dbReference>
<name>A0A1D2VQW1_9ASCO</name>
<sequence length="515" mass="54772">MPIFQLKQIFPISLIILSSINQINAVEQCASLYGQCGGLNWNGPNCCTGGYLCSSQNPYYHQCTPIKTTTATSTATAPTIITLPTTTNPVFDDSECAALWGQCGGRSWNGPTCCQDSYPCQSVNDYYYQCTTSVNTDTQCASSYAQCGGVNWNGPTCCHHPHTCQYVNNYYHQCTSTLRSPKTTTTSATTLETTTTSSSATTTTFFSSTSTISTPQTLCALLYGQCGGLNWSGPECCQSPFSCSSHNPYYHQCTTTASTTSATTNTQNPTSTNTNTFSTLYTAAYNSTESQPTSPTNSDEVFTVIPSGASGSGVTTRYWDCCKPSCSWNGKADVSHPVHACAADGFSILDVNAQSACTGGSAFPCNNQQPWAVSDSLAYGFAAVALGDGDESKTCCACYKLTFTSSSIAGKTMIVQVTNTGDDLAYNQFDIALPGGGMGYFSGCPVQYGSDFSWGQQYGGISSQSECAGLPESLESGCDFRFDWFEGASNPDIDFERVVCPAELVAKSGCSRNDE</sequence>
<evidence type="ECO:0000256" key="5">
    <source>
        <dbReference type="ARBA" id="ARBA00022801"/>
    </source>
</evidence>
<feature type="active site" description="Nucleophile" evidence="10">
    <location>
        <position position="320"/>
    </location>
</feature>
<evidence type="ECO:0000256" key="3">
    <source>
        <dbReference type="ARBA" id="ARBA00012601"/>
    </source>
</evidence>
<dbReference type="OrthoDB" id="3978949at2759"/>
<evidence type="ECO:0000256" key="11">
    <source>
        <dbReference type="SAM" id="SignalP"/>
    </source>
</evidence>
<dbReference type="InterPro" id="IPR036908">
    <property type="entry name" value="RlpA-like_sf"/>
</dbReference>
<evidence type="ECO:0000256" key="2">
    <source>
        <dbReference type="ARBA" id="ARBA00007793"/>
    </source>
</evidence>
<dbReference type="AlphaFoldDB" id="A0A1D2VQW1"/>
<organism evidence="13 14">
    <name type="scientific">Ascoidea rubescens DSM 1968</name>
    <dbReference type="NCBI Taxonomy" id="1344418"/>
    <lineage>
        <taxon>Eukaryota</taxon>
        <taxon>Fungi</taxon>
        <taxon>Dikarya</taxon>
        <taxon>Ascomycota</taxon>
        <taxon>Saccharomycotina</taxon>
        <taxon>Saccharomycetes</taxon>
        <taxon>Ascoideaceae</taxon>
        <taxon>Ascoidea</taxon>
    </lineage>
</organism>
<feature type="domain" description="CBM1" evidence="12">
    <location>
        <begin position="95"/>
        <end position="131"/>
    </location>
</feature>
<dbReference type="EC" id="3.2.1.4" evidence="3 10"/>
<dbReference type="InterPro" id="IPR000334">
    <property type="entry name" value="Glyco_hydro_45"/>
</dbReference>
<dbReference type="PROSITE" id="PS51164">
    <property type="entry name" value="CBM1_2"/>
    <property type="match status" value="4"/>
</dbReference>
<dbReference type="PROSITE" id="PS01140">
    <property type="entry name" value="GLYCOSYL_HYDROL_F45"/>
    <property type="match status" value="1"/>
</dbReference>
<dbReference type="GO" id="GO:0005576">
    <property type="term" value="C:extracellular region"/>
    <property type="evidence" value="ECO:0007669"/>
    <property type="project" value="InterPro"/>
</dbReference>
<dbReference type="RefSeq" id="XP_020050301.1">
    <property type="nucleotide sequence ID" value="XM_020192411.1"/>
</dbReference>
<protein>
    <recommendedName>
        <fullName evidence="3 10">Cellulase</fullName>
        <ecNumber evidence="3 10">3.2.1.4</ecNumber>
    </recommendedName>
</protein>
<keyword evidence="9" id="KW-0624">Polysaccharide degradation</keyword>
<dbReference type="Gene3D" id="2.40.40.10">
    <property type="entry name" value="RlpA-like domain"/>
    <property type="match status" value="1"/>
</dbReference>
<dbReference type="GO" id="GO:0030245">
    <property type="term" value="P:cellulose catabolic process"/>
    <property type="evidence" value="ECO:0007669"/>
    <property type="project" value="UniProtKB-KW"/>
</dbReference>
<keyword evidence="5 13" id="KW-0378">Hydrolase</keyword>
<evidence type="ECO:0000313" key="13">
    <source>
        <dbReference type="EMBL" id="ODV63994.1"/>
    </source>
</evidence>
<dbReference type="EMBL" id="KV454475">
    <property type="protein sequence ID" value="ODV63994.1"/>
    <property type="molecule type" value="Genomic_DNA"/>
</dbReference>